<dbReference type="WBParaSite" id="TCNE_0001004901-mRNA-1">
    <property type="protein sequence ID" value="TCNE_0001004901-mRNA-1"/>
    <property type="gene ID" value="TCNE_0001004901"/>
</dbReference>
<dbReference type="AlphaFoldDB" id="A0A183UNH9"/>
<reference evidence="2 3" key="2">
    <citation type="submission" date="2018-11" db="EMBL/GenBank/DDBJ databases">
        <authorList>
            <consortium name="Pathogen Informatics"/>
        </authorList>
    </citation>
    <scope>NUCLEOTIDE SEQUENCE [LARGE SCALE GENOMIC DNA]</scope>
</reference>
<evidence type="ECO:0000313" key="4">
    <source>
        <dbReference type="WBParaSite" id="TCNE_0001004901-mRNA-1"/>
    </source>
</evidence>
<proteinExistence type="predicted"/>
<name>A0A183UNH9_TOXCA</name>
<accession>A0A183UNH9</accession>
<evidence type="ECO:0000313" key="3">
    <source>
        <dbReference type="Proteomes" id="UP000050794"/>
    </source>
</evidence>
<dbReference type="EMBL" id="UYWY01020370">
    <property type="protein sequence ID" value="VDM41370.1"/>
    <property type="molecule type" value="Genomic_DNA"/>
</dbReference>
<sequence>MVPDYTSDDSAGVKSYVGHVSADEKTETGSMEEASGESIADARSRVMKDRILRAVIQWSFRVAKFRTSRADSPTLLWILLRRTAEH</sequence>
<feature type="region of interest" description="Disordered" evidence="1">
    <location>
        <begin position="1"/>
        <end position="38"/>
    </location>
</feature>
<dbReference type="Proteomes" id="UP000050794">
    <property type="component" value="Unassembled WGS sequence"/>
</dbReference>
<evidence type="ECO:0000313" key="2">
    <source>
        <dbReference type="EMBL" id="VDM41370.1"/>
    </source>
</evidence>
<reference evidence="4" key="1">
    <citation type="submission" date="2016-06" db="UniProtKB">
        <authorList>
            <consortium name="WormBaseParasite"/>
        </authorList>
    </citation>
    <scope>IDENTIFICATION</scope>
</reference>
<protein>
    <submittedName>
        <fullName evidence="2 4">Uncharacterized protein</fullName>
    </submittedName>
</protein>
<organism evidence="3 4">
    <name type="scientific">Toxocara canis</name>
    <name type="common">Canine roundworm</name>
    <dbReference type="NCBI Taxonomy" id="6265"/>
    <lineage>
        <taxon>Eukaryota</taxon>
        <taxon>Metazoa</taxon>
        <taxon>Ecdysozoa</taxon>
        <taxon>Nematoda</taxon>
        <taxon>Chromadorea</taxon>
        <taxon>Rhabditida</taxon>
        <taxon>Spirurina</taxon>
        <taxon>Ascaridomorpha</taxon>
        <taxon>Ascaridoidea</taxon>
        <taxon>Toxocaridae</taxon>
        <taxon>Toxocara</taxon>
    </lineage>
</organism>
<keyword evidence="3" id="KW-1185">Reference proteome</keyword>
<gene>
    <name evidence="2" type="ORF">TCNE_LOCUS10049</name>
</gene>
<evidence type="ECO:0000256" key="1">
    <source>
        <dbReference type="SAM" id="MobiDB-lite"/>
    </source>
</evidence>